<dbReference type="GO" id="GO:0005737">
    <property type="term" value="C:cytoplasm"/>
    <property type="evidence" value="ECO:0007669"/>
    <property type="project" value="UniProtKB-ARBA"/>
</dbReference>
<dbReference type="GO" id="GO:0015935">
    <property type="term" value="C:small ribosomal subunit"/>
    <property type="evidence" value="ECO:0007669"/>
    <property type="project" value="TreeGrafter"/>
</dbReference>
<dbReference type="PROSITE" id="PS00732">
    <property type="entry name" value="RIBOSOMAL_S16"/>
    <property type="match status" value="1"/>
</dbReference>
<dbReference type="GO" id="GO:0003735">
    <property type="term" value="F:structural constituent of ribosome"/>
    <property type="evidence" value="ECO:0007669"/>
    <property type="project" value="InterPro"/>
</dbReference>
<dbReference type="SUPFAM" id="SSF54565">
    <property type="entry name" value="Ribosomal protein S16"/>
    <property type="match status" value="1"/>
</dbReference>
<evidence type="ECO:0000313" key="3">
    <source>
        <dbReference type="EMBL" id="CAB4905089.1"/>
    </source>
</evidence>
<dbReference type="EMBL" id="CAFBMR010000007">
    <property type="protein sequence ID" value="CAB4905089.1"/>
    <property type="molecule type" value="Genomic_DNA"/>
</dbReference>
<dbReference type="PANTHER" id="PTHR12919:SF20">
    <property type="entry name" value="SMALL RIBOSOMAL SUBUNIT PROTEIN BS16M"/>
    <property type="match status" value="1"/>
</dbReference>
<dbReference type="PANTHER" id="PTHR12919">
    <property type="entry name" value="30S RIBOSOMAL PROTEIN S16"/>
    <property type="match status" value="1"/>
</dbReference>
<dbReference type="NCBIfam" id="TIGR00002">
    <property type="entry name" value="S16"/>
    <property type="match status" value="1"/>
</dbReference>
<protein>
    <submittedName>
        <fullName evidence="3">Unannotated protein</fullName>
    </submittedName>
</protein>
<evidence type="ECO:0000256" key="2">
    <source>
        <dbReference type="ARBA" id="ARBA00023274"/>
    </source>
</evidence>
<keyword evidence="2" id="KW-0687">Ribonucleoprotein</keyword>
<organism evidence="3">
    <name type="scientific">freshwater metagenome</name>
    <dbReference type="NCBI Taxonomy" id="449393"/>
    <lineage>
        <taxon>unclassified sequences</taxon>
        <taxon>metagenomes</taxon>
        <taxon>ecological metagenomes</taxon>
    </lineage>
</organism>
<dbReference type="Pfam" id="PF00886">
    <property type="entry name" value="Ribosomal_S16"/>
    <property type="match status" value="1"/>
</dbReference>
<dbReference type="InterPro" id="IPR020592">
    <property type="entry name" value="Ribosomal_bS16_CS"/>
</dbReference>
<dbReference type="HAMAP" id="MF_00385">
    <property type="entry name" value="Ribosomal_bS16"/>
    <property type="match status" value="1"/>
</dbReference>
<dbReference type="GO" id="GO:0006412">
    <property type="term" value="P:translation"/>
    <property type="evidence" value="ECO:0007669"/>
    <property type="project" value="InterPro"/>
</dbReference>
<keyword evidence="1" id="KW-0689">Ribosomal protein</keyword>
<gene>
    <name evidence="3" type="ORF">UFOPK3610_00363</name>
</gene>
<sequence length="182" mass="19712">MAVKIKLKRLGKIRTPQYRIVIADSRTKRGGRSIEEIGVYHPTEEPSLIRIDSARALHWLAVGAQPTEAVMVLLKVTGDWQKFKGLPGAEGTLRVAEPKPNRLAVFAAAVSDAANEPEHKPKKLEPKEPVVEVVAEAVVAEAIAEVVAEEIVAEVVAEEIVAEEAVVAEAEEIVAEAEKSEE</sequence>
<dbReference type="AlphaFoldDB" id="A0A6J7GNU9"/>
<evidence type="ECO:0000256" key="1">
    <source>
        <dbReference type="ARBA" id="ARBA00022980"/>
    </source>
</evidence>
<dbReference type="InterPro" id="IPR000307">
    <property type="entry name" value="Ribosomal_bS16"/>
</dbReference>
<dbReference type="Gene3D" id="3.30.1320.10">
    <property type="match status" value="1"/>
</dbReference>
<reference evidence="3" key="1">
    <citation type="submission" date="2020-05" db="EMBL/GenBank/DDBJ databases">
        <authorList>
            <person name="Chiriac C."/>
            <person name="Salcher M."/>
            <person name="Ghai R."/>
            <person name="Kavagutti S V."/>
        </authorList>
    </citation>
    <scope>NUCLEOTIDE SEQUENCE</scope>
</reference>
<dbReference type="InterPro" id="IPR023803">
    <property type="entry name" value="Ribosomal_bS16_dom_sf"/>
</dbReference>
<proteinExistence type="inferred from homology"/>
<dbReference type="NCBIfam" id="NF011093">
    <property type="entry name" value="PRK14520.1"/>
    <property type="match status" value="1"/>
</dbReference>
<name>A0A6J7GNU9_9ZZZZ</name>
<accession>A0A6J7GNU9</accession>